<feature type="domain" description="HTH luxR-type" evidence="1">
    <location>
        <begin position="223"/>
        <end position="250"/>
    </location>
</feature>
<gene>
    <name evidence="2" type="ORF">plasmid201_191</name>
</gene>
<dbReference type="Pfam" id="PF00196">
    <property type="entry name" value="GerE"/>
    <property type="match status" value="1"/>
</dbReference>
<keyword evidence="2" id="KW-0614">Plasmid</keyword>
<dbReference type="InterPro" id="IPR000792">
    <property type="entry name" value="Tscrpt_reg_LuxR_C"/>
</dbReference>
<dbReference type="SMART" id="SM00421">
    <property type="entry name" value="HTH_LUXR"/>
    <property type="match status" value="1"/>
</dbReference>
<evidence type="ECO:0000259" key="1">
    <source>
        <dbReference type="PROSITE" id="PS00622"/>
    </source>
</evidence>
<accession>A0A0D4ZZ03</accession>
<dbReference type="InterPro" id="IPR036388">
    <property type="entry name" value="WH-like_DNA-bd_sf"/>
</dbReference>
<geneLocation type="plasmid" evidence="2">
    <name>201</name>
</geneLocation>
<protein>
    <submittedName>
        <fullName evidence="2">Transcriptional regulator, LuxR family</fullName>
    </submittedName>
</protein>
<dbReference type="Gene3D" id="1.10.10.10">
    <property type="entry name" value="Winged helix-like DNA-binding domain superfamily/Winged helix DNA-binding domain"/>
    <property type="match status" value="1"/>
</dbReference>
<dbReference type="AlphaFoldDB" id="A0A0D4ZZ03"/>
<proteinExistence type="predicted"/>
<organism evidence="2">
    <name type="scientific">Sphingomonas sp. NS2</name>
    <dbReference type="NCBI Taxonomy" id="908605"/>
    <lineage>
        <taxon>Bacteria</taxon>
        <taxon>Pseudomonadati</taxon>
        <taxon>Pseudomonadota</taxon>
        <taxon>Alphaproteobacteria</taxon>
        <taxon>Sphingomonadales</taxon>
        <taxon>Sphingomonadaceae</taxon>
        <taxon>Sphingomonas</taxon>
    </lineage>
</organism>
<dbReference type="PROSITE" id="PS00622">
    <property type="entry name" value="HTH_LUXR_1"/>
    <property type="match status" value="1"/>
</dbReference>
<dbReference type="InterPro" id="IPR016032">
    <property type="entry name" value="Sig_transdc_resp-reg_C-effctor"/>
</dbReference>
<reference evidence="2" key="1">
    <citation type="submission" date="2014-06" db="EMBL/GenBank/DDBJ databases">
        <title>Molecular and ecological studies on carbamate pesticide degrading bacteria isolated from agricultural soils.</title>
        <authorList>
            <person name="Kim D.-U."/>
            <person name="Ka J.-O."/>
        </authorList>
    </citation>
    <scope>NUCLEOTIDE SEQUENCE</scope>
    <source>
        <strain evidence="2">NS2</strain>
        <plasmid evidence="2">201</plasmid>
    </source>
</reference>
<dbReference type="GO" id="GO:0006355">
    <property type="term" value="P:regulation of DNA-templated transcription"/>
    <property type="evidence" value="ECO:0007669"/>
    <property type="project" value="InterPro"/>
</dbReference>
<dbReference type="GO" id="GO:0003677">
    <property type="term" value="F:DNA binding"/>
    <property type="evidence" value="ECO:0007669"/>
    <property type="project" value="InterPro"/>
</dbReference>
<dbReference type="EMBL" id="KM017070">
    <property type="protein sequence ID" value="AJW29379.1"/>
    <property type="molecule type" value="Genomic_DNA"/>
</dbReference>
<name>A0A0D4ZZ03_9SPHN</name>
<dbReference type="SUPFAM" id="SSF46894">
    <property type="entry name" value="C-terminal effector domain of the bipartite response regulators"/>
    <property type="match status" value="1"/>
</dbReference>
<evidence type="ECO:0000313" key="2">
    <source>
        <dbReference type="EMBL" id="AJW29379.1"/>
    </source>
</evidence>
<dbReference type="PRINTS" id="PR00038">
    <property type="entry name" value="HTHLUXR"/>
</dbReference>
<sequence>MPFWTALPELALHKLAANFPALIMSIGQKQFGVKLLTLLNDTCGAEHATVFHLTADNLIEVTAASMDGSDTAHRQVGVYLKEGLWRRDPTLTEAKLRLSSEDEAFVRTDIAHLGDDVLRDIVYGQPDIGDRLLICSRWGDDIVGLSVLRSSDAGPFTSSDINGVQSIAGTIFALLAKHISITWDGPNISVALTSLHEIETCISACASSLPRREAEVCSRIIYGMSTVGISLELNISEETVMTYRKRTYQRLGIATQRELLLWYLDLWSHWQDRATREPAPLSWKPEEIASTS</sequence>